<sequence>RSFLKLTSTYSKRLTGLLIGLRTRHLPLNQHLFRLTKVDSPDCPLTNRPRRHFSPRSIRQSKSQTEIHAR</sequence>
<name>A0A0D0AQ67_9AGAM</name>
<feature type="non-terminal residue" evidence="2">
    <location>
        <position position="1"/>
    </location>
</feature>
<protein>
    <submittedName>
        <fullName evidence="2">Uncharacterized protein</fullName>
    </submittedName>
</protein>
<accession>A0A0D0AQ67</accession>
<dbReference type="InParanoid" id="A0A0D0AQ67"/>
<reference evidence="3" key="2">
    <citation type="submission" date="2015-01" db="EMBL/GenBank/DDBJ databases">
        <title>Evolutionary Origins and Diversification of the Mycorrhizal Mutualists.</title>
        <authorList>
            <consortium name="DOE Joint Genome Institute"/>
            <consortium name="Mycorrhizal Genomics Consortium"/>
            <person name="Kohler A."/>
            <person name="Kuo A."/>
            <person name="Nagy L.G."/>
            <person name="Floudas D."/>
            <person name="Copeland A."/>
            <person name="Barry K.W."/>
            <person name="Cichocki N."/>
            <person name="Veneault-Fourrey C."/>
            <person name="LaButti K."/>
            <person name="Lindquist E.A."/>
            <person name="Lipzen A."/>
            <person name="Lundell T."/>
            <person name="Morin E."/>
            <person name="Murat C."/>
            <person name="Riley R."/>
            <person name="Ohm R."/>
            <person name="Sun H."/>
            <person name="Tunlid A."/>
            <person name="Henrissat B."/>
            <person name="Grigoriev I.V."/>
            <person name="Hibbett D.S."/>
            <person name="Martin F."/>
        </authorList>
    </citation>
    <scope>NUCLEOTIDE SEQUENCE [LARGE SCALE GENOMIC DNA]</scope>
    <source>
        <strain evidence="3">UH-Slu-Lm8-n1</strain>
    </source>
</reference>
<evidence type="ECO:0000313" key="3">
    <source>
        <dbReference type="Proteomes" id="UP000054485"/>
    </source>
</evidence>
<dbReference type="EMBL" id="KN835528">
    <property type="protein sequence ID" value="KIK36447.1"/>
    <property type="molecule type" value="Genomic_DNA"/>
</dbReference>
<evidence type="ECO:0000256" key="1">
    <source>
        <dbReference type="SAM" id="MobiDB-lite"/>
    </source>
</evidence>
<gene>
    <name evidence="2" type="ORF">CY34DRAFT_94364</name>
</gene>
<dbReference type="AlphaFoldDB" id="A0A0D0AQ67"/>
<dbReference type="Proteomes" id="UP000054485">
    <property type="component" value="Unassembled WGS sequence"/>
</dbReference>
<feature type="region of interest" description="Disordered" evidence="1">
    <location>
        <begin position="40"/>
        <end position="70"/>
    </location>
</feature>
<dbReference type="HOGENOM" id="CLU_2764966_0_0_1"/>
<proteinExistence type="predicted"/>
<organism evidence="2 3">
    <name type="scientific">Suillus luteus UH-Slu-Lm8-n1</name>
    <dbReference type="NCBI Taxonomy" id="930992"/>
    <lineage>
        <taxon>Eukaryota</taxon>
        <taxon>Fungi</taxon>
        <taxon>Dikarya</taxon>
        <taxon>Basidiomycota</taxon>
        <taxon>Agaricomycotina</taxon>
        <taxon>Agaricomycetes</taxon>
        <taxon>Agaricomycetidae</taxon>
        <taxon>Boletales</taxon>
        <taxon>Suillineae</taxon>
        <taxon>Suillaceae</taxon>
        <taxon>Suillus</taxon>
    </lineage>
</organism>
<evidence type="ECO:0000313" key="2">
    <source>
        <dbReference type="EMBL" id="KIK36447.1"/>
    </source>
</evidence>
<reference evidence="2 3" key="1">
    <citation type="submission" date="2014-04" db="EMBL/GenBank/DDBJ databases">
        <authorList>
            <consortium name="DOE Joint Genome Institute"/>
            <person name="Kuo A."/>
            <person name="Ruytinx J."/>
            <person name="Rineau F."/>
            <person name="Colpaert J."/>
            <person name="Kohler A."/>
            <person name="Nagy L.G."/>
            <person name="Floudas D."/>
            <person name="Copeland A."/>
            <person name="Barry K.W."/>
            <person name="Cichocki N."/>
            <person name="Veneault-Fourrey C."/>
            <person name="LaButti K."/>
            <person name="Lindquist E.A."/>
            <person name="Lipzen A."/>
            <person name="Lundell T."/>
            <person name="Morin E."/>
            <person name="Murat C."/>
            <person name="Sun H."/>
            <person name="Tunlid A."/>
            <person name="Henrissat B."/>
            <person name="Grigoriev I.V."/>
            <person name="Hibbett D.S."/>
            <person name="Martin F."/>
            <person name="Nordberg H.P."/>
            <person name="Cantor M.N."/>
            <person name="Hua S.X."/>
        </authorList>
    </citation>
    <scope>NUCLEOTIDE SEQUENCE [LARGE SCALE GENOMIC DNA]</scope>
    <source>
        <strain evidence="2 3">UH-Slu-Lm8-n1</strain>
    </source>
</reference>
<keyword evidence="3" id="KW-1185">Reference proteome</keyword>